<sequence>MTIVQPQKNDPRSTIMVATDLSEASRAALRLAGRFAGESDLRVEVLHVVNIRASGNALHVLFDSPESLEELKKAASAQADAFVEETLGLQDWVDVRVVLGHPVEMVVDASSRDDVALLILGATGASGLKKFFFGTTASQVIRGATTPVLVVPQGAGDLHVSRILCPHDFSPESDTALGLALELTQALEAQILLYHCILEAPVTPFYPGLPSVGPQAMEPFIQKASKKLEHVAESFGERAHPLSVEVVTSIHSGILDAAEANGADIIVMASHGRKGMEHVLGSTAEWVLRESDKPVLLYKRT</sequence>
<dbReference type="PANTHER" id="PTHR46268:SF15">
    <property type="entry name" value="UNIVERSAL STRESS PROTEIN HP_0031"/>
    <property type="match status" value="1"/>
</dbReference>
<dbReference type="Gene3D" id="3.40.50.620">
    <property type="entry name" value="HUPs"/>
    <property type="match status" value="2"/>
</dbReference>
<dbReference type="PANTHER" id="PTHR46268">
    <property type="entry name" value="STRESS RESPONSE PROTEIN NHAX"/>
    <property type="match status" value="1"/>
</dbReference>
<evidence type="ECO:0000313" key="3">
    <source>
        <dbReference type="EMBL" id="QED27835.1"/>
    </source>
</evidence>
<feature type="domain" description="UspA" evidence="2">
    <location>
        <begin position="13"/>
        <end position="152"/>
    </location>
</feature>
<dbReference type="EMBL" id="CP042467">
    <property type="protein sequence ID" value="QED27835.1"/>
    <property type="molecule type" value="Genomic_DNA"/>
</dbReference>
<dbReference type="CDD" id="cd00293">
    <property type="entry name" value="USP-like"/>
    <property type="match status" value="2"/>
</dbReference>
<dbReference type="InterPro" id="IPR014729">
    <property type="entry name" value="Rossmann-like_a/b/a_fold"/>
</dbReference>
<protein>
    <submittedName>
        <fullName evidence="3">Universal stress protein</fullName>
    </submittedName>
</protein>
<dbReference type="InterPro" id="IPR006015">
    <property type="entry name" value="Universal_stress_UspA"/>
</dbReference>
<evidence type="ECO:0000313" key="4">
    <source>
        <dbReference type="Proteomes" id="UP000321595"/>
    </source>
</evidence>
<name>A0A5B8XQM6_9DELT</name>
<dbReference type="PRINTS" id="PR01438">
    <property type="entry name" value="UNVRSLSTRESS"/>
</dbReference>
<evidence type="ECO:0000259" key="2">
    <source>
        <dbReference type="Pfam" id="PF00582"/>
    </source>
</evidence>
<dbReference type="Pfam" id="PF00582">
    <property type="entry name" value="Usp"/>
    <property type="match status" value="2"/>
</dbReference>
<dbReference type="OrthoDB" id="9808582at2"/>
<feature type="domain" description="UspA" evidence="2">
    <location>
        <begin position="161"/>
        <end position="299"/>
    </location>
</feature>
<evidence type="ECO:0000256" key="1">
    <source>
        <dbReference type="ARBA" id="ARBA00008791"/>
    </source>
</evidence>
<dbReference type="InterPro" id="IPR006016">
    <property type="entry name" value="UspA"/>
</dbReference>
<dbReference type="Proteomes" id="UP000321595">
    <property type="component" value="Chromosome"/>
</dbReference>
<reference evidence="3 4" key="1">
    <citation type="submission" date="2019-08" db="EMBL/GenBank/DDBJ databases">
        <authorList>
            <person name="Liang Q."/>
        </authorList>
    </citation>
    <scope>NUCLEOTIDE SEQUENCE [LARGE SCALE GENOMIC DNA]</scope>
    <source>
        <strain evidence="3 4">V1718</strain>
    </source>
</reference>
<organism evidence="3 4">
    <name type="scientific">Microvenator marinus</name>
    <dbReference type="NCBI Taxonomy" id="2600177"/>
    <lineage>
        <taxon>Bacteria</taxon>
        <taxon>Deltaproteobacteria</taxon>
        <taxon>Bradymonadales</taxon>
        <taxon>Microvenatoraceae</taxon>
        <taxon>Microvenator</taxon>
    </lineage>
</organism>
<dbReference type="AlphaFoldDB" id="A0A5B8XQM6"/>
<comment type="similarity">
    <text evidence="1">Belongs to the universal stress protein A family.</text>
</comment>
<gene>
    <name evidence="3" type="ORF">FRD01_11430</name>
</gene>
<proteinExistence type="inferred from homology"/>
<dbReference type="SUPFAM" id="SSF52402">
    <property type="entry name" value="Adenine nucleotide alpha hydrolases-like"/>
    <property type="match status" value="2"/>
</dbReference>
<accession>A0A5B8XQM6</accession>
<keyword evidence="4" id="KW-1185">Reference proteome</keyword>
<dbReference type="KEGG" id="bbae:FRD01_11430"/>